<comment type="caution">
    <text evidence="3">The sequence shown here is derived from an EMBL/GenBank/DDBJ whole genome shotgun (WGS) entry which is preliminary data.</text>
</comment>
<dbReference type="Proteomes" id="UP001597041">
    <property type="component" value="Unassembled WGS sequence"/>
</dbReference>
<feature type="region of interest" description="Disordered" evidence="1">
    <location>
        <begin position="236"/>
        <end position="255"/>
    </location>
</feature>
<accession>A0ABW3NN38</accession>
<evidence type="ECO:0000256" key="2">
    <source>
        <dbReference type="SAM" id="Phobius"/>
    </source>
</evidence>
<feature type="transmembrane region" description="Helical" evidence="2">
    <location>
        <begin position="182"/>
        <end position="202"/>
    </location>
</feature>
<feature type="transmembrane region" description="Helical" evidence="2">
    <location>
        <begin position="86"/>
        <end position="110"/>
    </location>
</feature>
<protein>
    <submittedName>
        <fullName evidence="3">KinB-signaling pathway activation protein</fullName>
    </submittedName>
</protein>
<reference evidence="4" key="1">
    <citation type="journal article" date="2019" name="Int. J. Syst. Evol. Microbiol.">
        <title>The Global Catalogue of Microorganisms (GCM) 10K type strain sequencing project: providing services to taxonomists for standard genome sequencing and annotation.</title>
        <authorList>
            <consortium name="The Broad Institute Genomics Platform"/>
            <consortium name="The Broad Institute Genome Sequencing Center for Infectious Disease"/>
            <person name="Wu L."/>
            <person name="Ma J."/>
        </authorList>
    </citation>
    <scope>NUCLEOTIDE SEQUENCE [LARGE SCALE GENOMIC DNA]</scope>
    <source>
        <strain evidence="4">CCUG 56608</strain>
    </source>
</reference>
<evidence type="ECO:0000256" key="1">
    <source>
        <dbReference type="SAM" id="MobiDB-lite"/>
    </source>
</evidence>
<dbReference type="EMBL" id="JBHTKK010000031">
    <property type="protein sequence ID" value="MFD1067905.1"/>
    <property type="molecule type" value="Genomic_DNA"/>
</dbReference>
<organism evidence="3 4">
    <name type="scientific">Oceanobacillus locisalsi</name>
    <dbReference type="NCBI Taxonomy" id="546107"/>
    <lineage>
        <taxon>Bacteria</taxon>
        <taxon>Bacillati</taxon>
        <taxon>Bacillota</taxon>
        <taxon>Bacilli</taxon>
        <taxon>Bacillales</taxon>
        <taxon>Bacillaceae</taxon>
        <taxon>Oceanobacillus</taxon>
    </lineage>
</organism>
<keyword evidence="4" id="KW-1185">Reference proteome</keyword>
<dbReference type="InterPro" id="IPR024164">
    <property type="entry name" value="KinB-signalling_activ"/>
</dbReference>
<proteinExistence type="predicted"/>
<dbReference type="RefSeq" id="WP_379594070.1">
    <property type="nucleotide sequence ID" value="NZ_JBHTKK010000031.1"/>
</dbReference>
<keyword evidence="2" id="KW-1133">Transmembrane helix</keyword>
<evidence type="ECO:0000313" key="3">
    <source>
        <dbReference type="EMBL" id="MFD1067905.1"/>
    </source>
</evidence>
<gene>
    <name evidence="3" type="ORF">ACFQ19_18000</name>
</gene>
<dbReference type="Pfam" id="PF14089">
    <property type="entry name" value="KbaA"/>
    <property type="match status" value="1"/>
</dbReference>
<feature type="transmembrane region" description="Helical" evidence="2">
    <location>
        <begin position="208"/>
        <end position="227"/>
    </location>
</feature>
<keyword evidence="2" id="KW-0812">Transmembrane</keyword>
<feature type="transmembrane region" description="Helical" evidence="2">
    <location>
        <begin position="122"/>
        <end position="140"/>
    </location>
</feature>
<name>A0ABW3NN38_9BACI</name>
<evidence type="ECO:0000313" key="4">
    <source>
        <dbReference type="Proteomes" id="UP001597041"/>
    </source>
</evidence>
<sequence>MICTFNMFDNLTKYTQAMKKNKILRDKIRMATSLGGEELNTRILVNFFWKTFWLGGLAGLIASFFIRPEEYLTYMSPFDVMELLGVFVFFLGLGLTFAAVSMTGFFAYLFVNRMGLNVFKGYWTFVQVGLIIFVLFDLIYFPYRAANGETAIYWFILIAAAMLVIGWIVAKIKTKETNTTAFVPALFFMIVFTTAEWVPGLMVDGTDYAWLMVVPLLACNTYQILTLHKLPFVEKKPDREKKVQQKSNKEQRKKA</sequence>
<keyword evidence="2" id="KW-0472">Membrane</keyword>
<feature type="transmembrane region" description="Helical" evidence="2">
    <location>
        <begin position="152"/>
        <end position="170"/>
    </location>
</feature>
<dbReference type="SMART" id="SM01251">
    <property type="entry name" value="KbaA"/>
    <property type="match status" value="1"/>
</dbReference>
<feature type="transmembrane region" description="Helical" evidence="2">
    <location>
        <begin position="47"/>
        <end position="66"/>
    </location>
</feature>